<protein>
    <submittedName>
        <fullName evidence="1">Uncharacterized protein</fullName>
    </submittedName>
</protein>
<dbReference type="NCBIfam" id="TIGR02243">
    <property type="entry name" value="putative baseplate assembly protein"/>
    <property type="match status" value="1"/>
</dbReference>
<evidence type="ECO:0000313" key="1">
    <source>
        <dbReference type="EMBL" id="KST62194.1"/>
    </source>
</evidence>
<evidence type="ECO:0000313" key="3">
    <source>
        <dbReference type="Proteomes" id="UP000053372"/>
    </source>
</evidence>
<proteinExistence type="predicted"/>
<dbReference type="RefSeq" id="WP_027841930.1">
    <property type="nucleotide sequence ID" value="NZ_LMTZ01000117.1"/>
</dbReference>
<dbReference type="AlphaFoldDB" id="A0A0V7ZCG5"/>
<keyword evidence="3" id="KW-1185">Reference proteome</keyword>
<dbReference type="EMBL" id="LMTZ01000117">
    <property type="protein sequence ID" value="KST64824.1"/>
    <property type="molecule type" value="Genomic_DNA"/>
</dbReference>
<name>A0A0V7ZCG5_9CYAN</name>
<comment type="caution">
    <text evidence="1">The sequence shown here is derived from an EMBL/GenBank/DDBJ whole genome shotgun (WGS) entry which is preliminary data.</text>
</comment>
<dbReference type="Proteomes" id="UP000053372">
    <property type="component" value="Unassembled WGS sequence"/>
</dbReference>
<sequence length="840" mass="96704">MSLPLPQLDDKTFAQFMEDARKLIPRNAPNWTDHNTHDPGITFIELFAWLTEIQRYYLDQVRDENYLKFLKLLGVRLKDANSATTDVTFSLVDQQMLTPVLVPQKTKLTTKGKVVFETDESLLLVPAQLGKIISSYGRERKDNLDVDRQKGLSFYAFGETAEVGNFLYLGFDPLYLFDWDKVPSSEENADTERLKQYLNQYLGISWVKNLDNQAISKINDGKIIAIRDGNRELTLELDEGNNRVKLVSNSEISSEIYFYVSKEDDKLNDKLIVYAQPFPAYKTIPLTFNLFENYPVGRGIHGEQPVDFIPSVSLKWEYYGGTGYWQKLRVERDETQVLYQSGRVWFHTPIDMRVRNIFPFPEQMYWLRIKVDRAGYELAPKINSILLNTISATQIDTFTEVTTYSSNGESVQLFPTSYLTLKGDNILQVKMSDGYWKNEYWQDWYDYELDKTENHEAIRITFRGEIPPAAINNVRVISYFSDSDHPQGLFHSNGLPNQSFSLELFPIVTKTFQIQVKEKINNNYYWCDWIRVDDFDASQPEDPHYVLDPQNGEIYFGDGVNGNIPPVSDSQNEYNIRIISCQLVRGEQGNVEANTINEICNPAYGLLDEQFITVKNQKAALGGNFHESLEEGKLRARKELKRIDRAVTSEDFEQLTLSTPGLRVARAKAILPQEQEPNSLVRVVVVPYSETSKPTQPSPGFLQAVHRHLNKHRLITTQIEVIPSHFVEVSVRAVVRIWSEFNPERTREEIENFLKQKFLHPLTGGRQGQGWSFGRTVYQSEVYQAIENSSEGVDCVEDLQLLVRDTDRGIRVDRLGNIPIHPESLIYSTRHQIEIVSGRS</sequence>
<gene>
    <name evidence="2" type="ORF">BC008_18590</name>
    <name evidence="1" type="ORF">BC008_37760</name>
</gene>
<accession>A0A0V7ZCG5</accession>
<dbReference type="EMBL" id="LMTZ01000162">
    <property type="protein sequence ID" value="KST62194.1"/>
    <property type="molecule type" value="Genomic_DNA"/>
</dbReference>
<evidence type="ECO:0000313" key="2">
    <source>
        <dbReference type="EMBL" id="KST64824.1"/>
    </source>
</evidence>
<reference evidence="1 3" key="1">
    <citation type="journal article" date="2015" name="Genome Announc.">
        <title>Draft Genome of the Euendolithic (true boring) Cyanobacterium Mastigocoleus testarum strain BC008.</title>
        <authorList>
            <person name="Guida B.S."/>
            <person name="Garcia-Pichel F."/>
        </authorList>
    </citation>
    <scope>NUCLEOTIDE SEQUENCE [LARGE SCALE GENOMIC DNA]</scope>
    <source>
        <strain evidence="1 3">BC008</strain>
    </source>
</reference>
<organism evidence="1 3">
    <name type="scientific">Mastigocoleus testarum BC008</name>
    <dbReference type="NCBI Taxonomy" id="371196"/>
    <lineage>
        <taxon>Bacteria</taxon>
        <taxon>Bacillati</taxon>
        <taxon>Cyanobacteriota</taxon>
        <taxon>Cyanophyceae</taxon>
        <taxon>Nostocales</taxon>
        <taxon>Hapalosiphonaceae</taxon>
        <taxon>Mastigocoleus</taxon>
    </lineage>
</organism>
<dbReference type="InterPro" id="IPR011749">
    <property type="entry name" value="CHP02243"/>
</dbReference>
<dbReference type="OrthoDB" id="9027184at2"/>